<dbReference type="PANTHER" id="PTHR33219:SF14">
    <property type="entry name" value="PROTEIN COFACTOR ASSEMBLY OF COMPLEX C SUBUNIT B CCB3, CHLOROPLASTIC-RELATED"/>
    <property type="match status" value="1"/>
</dbReference>
<comment type="caution">
    <text evidence="3">The sequence shown here is derived from an EMBL/GenBank/DDBJ whole genome shotgun (WGS) entry which is preliminary data.</text>
</comment>
<protein>
    <submittedName>
        <fullName evidence="3">YggT family protein</fullName>
    </submittedName>
</protein>
<name>A0ABT0XFZ2_9BACI</name>
<dbReference type="Proteomes" id="UP001203665">
    <property type="component" value="Unassembled WGS sequence"/>
</dbReference>
<reference evidence="3" key="1">
    <citation type="submission" date="2022-06" db="EMBL/GenBank/DDBJ databases">
        <title>Alkalicoccobacillus porphyridii sp. nov., isolated from a marine red alga, Porphyridium purpureum and reclassification of Shouchella plakortidis and Shouchella gibsonii as Alkalicoccobacillus plakortidis comb. nov. and Alkalicoccobacillus gibsonii comb. nov.</title>
        <authorList>
            <person name="Kim K.H."/>
            <person name="Lee J.K."/>
            <person name="Han D.M."/>
            <person name="Baek J.H."/>
            <person name="Jeon C.O."/>
        </authorList>
    </citation>
    <scope>NUCLEOTIDE SEQUENCE</scope>
    <source>
        <strain evidence="3">DSM 19153</strain>
    </source>
</reference>
<dbReference type="Pfam" id="PF02325">
    <property type="entry name" value="CCB3_YggT"/>
    <property type="match status" value="1"/>
</dbReference>
<dbReference type="PANTHER" id="PTHR33219">
    <property type="entry name" value="YLMG HOMOLOG PROTEIN 2, CHLOROPLASTIC"/>
    <property type="match status" value="1"/>
</dbReference>
<proteinExistence type="inferred from homology"/>
<dbReference type="EMBL" id="JAMQJY010000001">
    <property type="protein sequence ID" value="MCM2674807.1"/>
    <property type="molecule type" value="Genomic_DNA"/>
</dbReference>
<accession>A0ABT0XFZ2</accession>
<evidence type="ECO:0000313" key="3">
    <source>
        <dbReference type="EMBL" id="MCM2674807.1"/>
    </source>
</evidence>
<comment type="similarity">
    <text evidence="1">Belongs to the YggT family.</text>
</comment>
<evidence type="ECO:0000256" key="2">
    <source>
        <dbReference type="SAM" id="Phobius"/>
    </source>
</evidence>
<gene>
    <name evidence="3" type="ORF">NDM98_04325</name>
</gene>
<feature type="transmembrane region" description="Helical" evidence="2">
    <location>
        <begin position="63"/>
        <end position="83"/>
    </location>
</feature>
<evidence type="ECO:0000256" key="1">
    <source>
        <dbReference type="ARBA" id="ARBA00010894"/>
    </source>
</evidence>
<keyword evidence="4" id="KW-1185">Reference proteome</keyword>
<organism evidence="3 4">
    <name type="scientific">Alkalicoccobacillus plakortidis</name>
    <dbReference type="NCBI Taxonomy" id="444060"/>
    <lineage>
        <taxon>Bacteria</taxon>
        <taxon>Bacillati</taxon>
        <taxon>Bacillota</taxon>
        <taxon>Bacilli</taxon>
        <taxon>Bacillales</taxon>
        <taxon>Bacillaceae</taxon>
        <taxon>Alkalicoccobacillus</taxon>
    </lineage>
</organism>
<dbReference type="RefSeq" id="WP_251604888.1">
    <property type="nucleotide sequence ID" value="NZ_JAMQJY010000001.1"/>
</dbReference>
<dbReference type="InterPro" id="IPR003425">
    <property type="entry name" value="CCB3/YggT"/>
</dbReference>
<evidence type="ECO:0000313" key="4">
    <source>
        <dbReference type="Proteomes" id="UP001203665"/>
    </source>
</evidence>
<keyword evidence="2" id="KW-0812">Transmembrane</keyword>
<feature type="transmembrane region" description="Helical" evidence="2">
    <location>
        <begin position="7"/>
        <end position="28"/>
    </location>
</feature>
<keyword evidence="2" id="KW-0472">Membrane</keyword>
<sequence>MAIVINLVQNVIMIYTLLIFAWVLMSWFPNARESGIGQMIGRIVEPYIDLFRQFIPRLGMIDLSPLVALLVMRFAGDGLIFLLTRLA</sequence>
<keyword evidence="2" id="KW-1133">Transmembrane helix</keyword>